<organism evidence="1 2">
    <name type="scientific">Sphingobium yanoikuyae</name>
    <name type="common">Sphingomonas yanoikuyae</name>
    <dbReference type="NCBI Taxonomy" id="13690"/>
    <lineage>
        <taxon>Bacteria</taxon>
        <taxon>Pseudomonadati</taxon>
        <taxon>Pseudomonadota</taxon>
        <taxon>Alphaproteobacteria</taxon>
        <taxon>Sphingomonadales</taxon>
        <taxon>Sphingomonadaceae</taxon>
        <taxon>Sphingobium</taxon>
    </lineage>
</organism>
<name>A0AA43BE83_SPHYA</name>
<evidence type="ECO:0000313" key="1">
    <source>
        <dbReference type="EMBL" id="MDH2135090.1"/>
    </source>
</evidence>
<reference evidence="1" key="1">
    <citation type="submission" date="2022-09" db="EMBL/GenBank/DDBJ databases">
        <title>Intensive care unit water sources are persistently colonized with multi-drug resistant bacteria and are the site of extensive horizontal gene transfer of antibiotic resistance genes.</title>
        <authorList>
            <person name="Diorio-Toth L."/>
        </authorList>
    </citation>
    <scope>NUCLEOTIDE SEQUENCE</scope>
    <source>
        <strain evidence="1">GD03659</strain>
    </source>
</reference>
<dbReference type="Proteomes" id="UP001162318">
    <property type="component" value="Unassembled WGS sequence"/>
</dbReference>
<protein>
    <submittedName>
        <fullName evidence="1">Uncharacterized protein</fullName>
    </submittedName>
</protein>
<sequence>MADEIQDADTRVTPSFHPQTVRAIDGYDEDTSGVLAGTEAAFNDAYIGVGRVHDAREAGKRNPAWTPENALIQTQDFADKLTMQLAKRFDGATANLNRVIEGLERDLSQPLTGHGVGGMSAEIRAFVKALPDGQQMAFIRNAIEQGDERTCGAVLGGVAYLSGITPEVQAVLLKLYHEKANPRAAKQLRAAKAGLELLGERSALIFKEMERAVGAPQAKVQQLRAAKAAAEKSFVV</sequence>
<accession>A0AA43BE83</accession>
<dbReference type="AlphaFoldDB" id="A0AA43BE83"/>
<gene>
    <name evidence="1" type="ORF">N5J77_28595</name>
</gene>
<proteinExistence type="predicted"/>
<comment type="caution">
    <text evidence="1">The sequence shown here is derived from an EMBL/GenBank/DDBJ whole genome shotgun (WGS) entry which is preliminary data.</text>
</comment>
<dbReference type="EMBL" id="JAOCKX010000086">
    <property type="protein sequence ID" value="MDH2135090.1"/>
    <property type="molecule type" value="Genomic_DNA"/>
</dbReference>
<evidence type="ECO:0000313" key="2">
    <source>
        <dbReference type="Proteomes" id="UP001162318"/>
    </source>
</evidence>
<dbReference type="RefSeq" id="WP_279776386.1">
    <property type="nucleotide sequence ID" value="NZ_JAOCKX010000086.1"/>
</dbReference>